<comment type="caution">
    <text evidence="9">The sequence shown here is derived from an EMBL/GenBank/DDBJ whole genome shotgun (WGS) entry which is preliminary data.</text>
</comment>
<dbReference type="InterPro" id="IPR003838">
    <property type="entry name" value="ABC3_permease_C"/>
</dbReference>
<dbReference type="Pfam" id="PF12704">
    <property type="entry name" value="MacB_PCD"/>
    <property type="match status" value="1"/>
</dbReference>
<name>A0A918JUB5_9FLAO</name>
<keyword evidence="3 6" id="KW-0812">Transmembrane</keyword>
<feature type="transmembrane region" description="Helical" evidence="6">
    <location>
        <begin position="21"/>
        <end position="43"/>
    </location>
</feature>
<evidence type="ECO:0000313" key="9">
    <source>
        <dbReference type="EMBL" id="GGX11620.1"/>
    </source>
</evidence>
<dbReference type="EMBL" id="BMWS01000006">
    <property type="protein sequence ID" value="GGX11620.1"/>
    <property type="molecule type" value="Genomic_DNA"/>
</dbReference>
<dbReference type="AlphaFoldDB" id="A0A918JUB5"/>
<gene>
    <name evidence="9" type="ORF">GCM10007384_11650</name>
</gene>
<keyword evidence="2" id="KW-1003">Cell membrane</keyword>
<evidence type="ECO:0000256" key="3">
    <source>
        <dbReference type="ARBA" id="ARBA00022692"/>
    </source>
</evidence>
<proteinExistence type="predicted"/>
<evidence type="ECO:0000259" key="8">
    <source>
        <dbReference type="Pfam" id="PF12704"/>
    </source>
</evidence>
<evidence type="ECO:0000256" key="6">
    <source>
        <dbReference type="SAM" id="Phobius"/>
    </source>
</evidence>
<feature type="transmembrane region" description="Helical" evidence="6">
    <location>
        <begin position="287"/>
        <end position="308"/>
    </location>
</feature>
<reference evidence="9 10" key="1">
    <citation type="journal article" date="2014" name="Int. J. Syst. Evol. Microbiol.">
        <title>Complete genome sequence of Corynebacterium casei LMG S-19264T (=DSM 44701T), isolated from a smear-ripened cheese.</title>
        <authorList>
            <consortium name="US DOE Joint Genome Institute (JGI-PGF)"/>
            <person name="Walter F."/>
            <person name="Albersmeier A."/>
            <person name="Kalinowski J."/>
            <person name="Ruckert C."/>
        </authorList>
    </citation>
    <scope>NUCLEOTIDE SEQUENCE [LARGE SCALE GENOMIC DNA]</scope>
    <source>
        <strain evidence="9 10">KCTC 12285</strain>
    </source>
</reference>
<feature type="transmembrane region" description="Helical" evidence="6">
    <location>
        <begin position="759"/>
        <end position="782"/>
    </location>
</feature>
<feature type="transmembrane region" description="Helical" evidence="6">
    <location>
        <begin position="380"/>
        <end position="404"/>
    </location>
</feature>
<feature type="transmembrane region" description="Helical" evidence="6">
    <location>
        <begin position="425"/>
        <end position="449"/>
    </location>
</feature>
<feature type="transmembrane region" description="Helical" evidence="6">
    <location>
        <begin position="670"/>
        <end position="698"/>
    </location>
</feature>
<evidence type="ECO:0000256" key="2">
    <source>
        <dbReference type="ARBA" id="ARBA00022475"/>
    </source>
</evidence>
<evidence type="ECO:0000256" key="5">
    <source>
        <dbReference type="ARBA" id="ARBA00023136"/>
    </source>
</evidence>
<keyword evidence="4 6" id="KW-1133">Transmembrane helix</keyword>
<dbReference type="PANTHER" id="PTHR30572">
    <property type="entry name" value="MEMBRANE COMPONENT OF TRANSPORTER-RELATED"/>
    <property type="match status" value="1"/>
</dbReference>
<feature type="domain" description="ABC3 transporter permease C-terminal" evidence="7">
    <location>
        <begin position="676"/>
        <end position="785"/>
    </location>
</feature>
<feature type="domain" description="ABC3 transporter permease C-terminal" evidence="7">
    <location>
        <begin position="292"/>
        <end position="407"/>
    </location>
</feature>
<dbReference type="InterPro" id="IPR050250">
    <property type="entry name" value="Macrolide_Exporter_MacB"/>
</dbReference>
<evidence type="ECO:0000313" key="10">
    <source>
        <dbReference type="Proteomes" id="UP000601108"/>
    </source>
</evidence>
<accession>A0A918JUB5</accession>
<feature type="domain" description="MacB-like periplasmic core" evidence="8">
    <location>
        <begin position="20"/>
        <end position="236"/>
    </location>
</feature>
<keyword evidence="10" id="KW-1185">Reference proteome</keyword>
<feature type="transmembrane region" description="Helical" evidence="6">
    <location>
        <begin position="725"/>
        <end position="747"/>
    </location>
</feature>
<protein>
    <submittedName>
        <fullName evidence="9">ABC transporter permease</fullName>
    </submittedName>
</protein>
<feature type="transmembrane region" description="Helical" evidence="6">
    <location>
        <begin position="333"/>
        <end position="360"/>
    </location>
</feature>
<dbReference type="Pfam" id="PF02687">
    <property type="entry name" value="FtsX"/>
    <property type="match status" value="2"/>
</dbReference>
<sequence>MFKNYVKIAFRNLWRHRGFSLINICGLAIGLTCGFLILLYVGFELSYDRFHSKSNSIYRVVADIKTPTDLMEMSRPSCAVPPHLLKEFPEIISAVRVMNITLDVRNDRVKLKEKNAIAADSSFFNMFDFKLVQGDRSSILKEPFSIVVSQTTAKKYFGNENPIGKTLKIKNEDIDDRSFTVTGLMQDMPKNSHIHADMIISMTTYTQGVLTDLDDYWGTYDPSAYILVHSNTDPKYLESKFPEFLEKNIGESMREDKAYVSLFLEPLKEVYLHSPRGGTISGDMNSIYVFSIIAIFILLIACINFINLTTARSVERAKEVGVRKVIGAQKQQLALQFIGESIIIALLASIVSIVFIVLLLPTFNAISGKIISSSIFVNPAHLGILFFTAFAIGTLAGTYPAFVLSSFKPVHVLKGSFSTGKRGVVLRKGLVITQFTIAIALIIGTIIIYNQMHFMRNQELGFNKDQILVLETNISPAQKELKYNLDNLKGVLSTSLVSSVPGAYNNTAYSLMKNKDGEEQVANLDAFFIDYNFISQFGLDIVAGRSFSRDFATDSTEAMVVNEKTVELLGYSSPQEILGAHFSQWGKNGEVIGVVKDFHFRSLQQNIRPLTMTIAPDRTDLLAVTISAKNIEETLSAIQQKWEVVLPDDPFNFYFLDEAFDLQYRTQERFGNLFLCFAVLAILISCLGLLGLVAYSTLQRKREIGIRKVLGASVTKVVTLLSKEFITLVGIAFIIAAPLAWFIMKYWLEDFAYRIEIQWWMFAIAGISAVLIALVTVSFHAIKASVVNPVKSLRTE</sequence>
<evidence type="ECO:0000256" key="4">
    <source>
        <dbReference type="ARBA" id="ARBA00022989"/>
    </source>
</evidence>
<dbReference type="PANTHER" id="PTHR30572:SF18">
    <property type="entry name" value="ABC-TYPE MACROLIDE FAMILY EXPORT SYSTEM PERMEASE COMPONENT 2"/>
    <property type="match status" value="1"/>
</dbReference>
<dbReference type="GO" id="GO:0005886">
    <property type="term" value="C:plasma membrane"/>
    <property type="evidence" value="ECO:0007669"/>
    <property type="project" value="UniProtKB-SubCell"/>
</dbReference>
<dbReference type="InterPro" id="IPR025857">
    <property type="entry name" value="MacB_PCD"/>
</dbReference>
<dbReference type="Proteomes" id="UP000601108">
    <property type="component" value="Unassembled WGS sequence"/>
</dbReference>
<evidence type="ECO:0000259" key="7">
    <source>
        <dbReference type="Pfam" id="PF02687"/>
    </source>
</evidence>
<comment type="subcellular location">
    <subcellularLocation>
        <location evidence="1">Cell membrane</location>
        <topology evidence="1">Multi-pass membrane protein</topology>
    </subcellularLocation>
</comment>
<keyword evidence="5 6" id="KW-0472">Membrane</keyword>
<evidence type="ECO:0000256" key="1">
    <source>
        <dbReference type="ARBA" id="ARBA00004651"/>
    </source>
</evidence>
<dbReference type="GO" id="GO:0022857">
    <property type="term" value="F:transmembrane transporter activity"/>
    <property type="evidence" value="ECO:0007669"/>
    <property type="project" value="TreeGrafter"/>
</dbReference>
<organism evidence="9 10">
    <name type="scientific">Aquimarina muelleri</name>
    <dbReference type="NCBI Taxonomy" id="279356"/>
    <lineage>
        <taxon>Bacteria</taxon>
        <taxon>Pseudomonadati</taxon>
        <taxon>Bacteroidota</taxon>
        <taxon>Flavobacteriia</taxon>
        <taxon>Flavobacteriales</taxon>
        <taxon>Flavobacteriaceae</taxon>
        <taxon>Aquimarina</taxon>
    </lineage>
</organism>
<dbReference type="RefSeq" id="WP_027413533.1">
    <property type="nucleotide sequence ID" value="NZ_BMWS01000006.1"/>
</dbReference>